<comment type="pathway">
    <text evidence="2">Glycan metabolism; N-glycan metabolism.</text>
</comment>
<keyword evidence="6" id="KW-0256">Endoplasmic reticulum</keyword>
<keyword evidence="17" id="KW-1185">Reference proteome</keyword>
<feature type="domain" description="Glycoside hydrolase family 31 TIM barrel" evidence="12">
    <location>
        <begin position="383"/>
        <end position="706"/>
    </location>
</feature>
<dbReference type="InterPro" id="IPR025887">
    <property type="entry name" value="Glyco_hydro_31_N_dom"/>
</dbReference>
<dbReference type="InterPro" id="IPR048395">
    <property type="entry name" value="Glyco_hydro_31_C"/>
</dbReference>
<dbReference type="OrthoDB" id="1334205at2759"/>
<sequence length="943" mass="108492">MLQFRWVLALTSLLCQLQISFGFTDYLLKTCSQSGFCQRNRDYSKAIQYTRKSYYQIDENSIQFNETDYSLKATITKTIPRADIEDIVIELPFSLSFLNTSNSIRFTIDENRSNLKESNSLNAHRFNGTANWAFRPNVSLLNSEVYVSKEHEKNFGGWIFDFFSAGSKNGNDLLVLEDQDAARRVEISLGRFELRIYRKGKLTMTVNERSLLNIEHYRRIEDNFQNLLPEEPPYNMFKDDFEYSKDDTIPFGPESVALDFTFHNFQNVYGIPEHANSLRLKDTTESEPYRLFNVDVFEYNLNSTMPMYGAIPLMIAANPNKQSAGLFWLNSADTWIDIDYSNKKDTKSHWISESGIIDVVIFLGESPADIINNYTELTGRPDLPLLSSIGYHQCRWNYNDELDVLTVEAEMDKAGIPFDFLWLDLEYTDNKQYFTWKPDSFPNPKRLLNVLDKLGRQLAVLIDPHLKDNYFVSKIVAQENAAVKDCNGNIFKGQCWPGLSLWIETFSELGRKSWSRFFKNFVPEGVTNLHIWNDMNEPSIFSGPETTAPKDLIHDGFEERSVHNLYGLTVHETSYNAMKEVYSAEKKRPFILTRAFFSGSQRTAATWTGDNVANWDYLGVSIPMILTNNIMGMPFIGADVAGFAGNPEPELLVRWYQAGLWYPFFRAHAHIDSIRREPYLFEEPVRSIIRDAVKLRYILLPTFYTAFRESNLNGSPIMRPMFYEKPQYGELYSVDTQFFLGDSGILVKPIVHANEIETQVIFTPGVYYDLDSLSVLRINGNDVSSVTIPSPLEKIPSFIEGGHIITKKERYRRSSKLMRYDPYILVIAPDIQGNANGKLYLDDGETFHYQNGNFIETEFNFKNGNVLENNILGGTTDRLTENTRIEKIIIAIGELDSHSFNDKATIKIGSQEYSVPIDISEEKTQLYIKNPLVTIGENWDIHF</sequence>
<evidence type="ECO:0000259" key="15">
    <source>
        <dbReference type="Pfam" id="PF21365"/>
    </source>
</evidence>
<evidence type="ECO:0000256" key="8">
    <source>
        <dbReference type="ARBA" id="ARBA00023295"/>
    </source>
</evidence>
<dbReference type="HOGENOM" id="CLU_000631_7_0_1"/>
<dbReference type="Pfam" id="PF21365">
    <property type="entry name" value="Glyco_hydro_31_3rd"/>
    <property type="match status" value="1"/>
</dbReference>
<name>G0WCJ7_NAUDC</name>
<dbReference type="GO" id="GO:0006491">
    <property type="term" value="P:N-glycan processing"/>
    <property type="evidence" value="ECO:0007669"/>
    <property type="project" value="EnsemblFungi"/>
</dbReference>
<dbReference type="GO" id="GO:0030246">
    <property type="term" value="F:carbohydrate binding"/>
    <property type="evidence" value="ECO:0007669"/>
    <property type="project" value="InterPro"/>
</dbReference>
<comment type="subcellular location">
    <subcellularLocation>
        <location evidence="1">Endoplasmic reticulum</location>
    </subcellularLocation>
</comment>
<evidence type="ECO:0000256" key="10">
    <source>
        <dbReference type="RuleBase" id="RU361185"/>
    </source>
</evidence>
<dbReference type="GO" id="GO:0033919">
    <property type="term" value="F:glucan 1,3-alpha-glucosidase activity"/>
    <property type="evidence" value="ECO:0007669"/>
    <property type="project" value="EnsemblFungi"/>
</dbReference>
<organism evidence="16 17">
    <name type="scientific">Naumovozyma dairenensis (strain ATCC 10597 / BCRC 20456 / CBS 421 / NBRC 0211 / NRRL Y-12639)</name>
    <name type="common">Saccharomyces dairenensis</name>
    <dbReference type="NCBI Taxonomy" id="1071378"/>
    <lineage>
        <taxon>Eukaryota</taxon>
        <taxon>Fungi</taxon>
        <taxon>Dikarya</taxon>
        <taxon>Ascomycota</taxon>
        <taxon>Saccharomycotina</taxon>
        <taxon>Saccharomycetes</taxon>
        <taxon>Saccharomycetales</taxon>
        <taxon>Saccharomycetaceae</taxon>
        <taxon>Naumovozyma</taxon>
    </lineage>
</organism>
<dbReference type="Gene3D" id="2.60.40.1180">
    <property type="entry name" value="Golgi alpha-mannosidase II"/>
    <property type="match status" value="2"/>
</dbReference>
<evidence type="ECO:0000256" key="5">
    <source>
        <dbReference type="ARBA" id="ARBA00022801"/>
    </source>
</evidence>
<evidence type="ECO:0000256" key="2">
    <source>
        <dbReference type="ARBA" id="ARBA00004833"/>
    </source>
</evidence>
<feature type="signal peptide" evidence="11">
    <location>
        <begin position="1"/>
        <end position="22"/>
    </location>
</feature>
<evidence type="ECO:0000313" key="16">
    <source>
        <dbReference type="EMBL" id="CCD25508.1"/>
    </source>
</evidence>
<evidence type="ECO:0000259" key="14">
    <source>
        <dbReference type="Pfam" id="PF17137"/>
    </source>
</evidence>
<evidence type="ECO:0000256" key="6">
    <source>
        <dbReference type="ARBA" id="ARBA00022824"/>
    </source>
</evidence>
<dbReference type="Proteomes" id="UP000000689">
    <property type="component" value="Chromosome 6"/>
</dbReference>
<dbReference type="eggNOG" id="KOG1066">
    <property type="taxonomic scope" value="Eukaryota"/>
</dbReference>
<dbReference type="EMBL" id="HE580272">
    <property type="protein sequence ID" value="CCD25508.1"/>
    <property type="molecule type" value="Genomic_DNA"/>
</dbReference>
<reference evidence="16 17" key="1">
    <citation type="journal article" date="2011" name="Proc. Natl. Acad. Sci. U.S.A.">
        <title>Evolutionary erosion of yeast sex chromosomes by mating-type switching accidents.</title>
        <authorList>
            <person name="Gordon J.L."/>
            <person name="Armisen D."/>
            <person name="Proux-Wera E."/>
            <person name="Oheigeartaigh S.S."/>
            <person name="Byrne K.P."/>
            <person name="Wolfe K.H."/>
        </authorList>
    </citation>
    <scope>NUCLEOTIDE SEQUENCE [LARGE SCALE GENOMIC DNA]</scope>
    <source>
        <strain evidence="17">ATCC 10597 / BCRC 20456 / CBS 421 / NBRC 0211 / NRRL Y-12639</strain>
    </source>
</reference>
<evidence type="ECO:0000256" key="4">
    <source>
        <dbReference type="ARBA" id="ARBA00022729"/>
    </source>
</evidence>
<dbReference type="SUPFAM" id="SSF74650">
    <property type="entry name" value="Galactose mutarotase-like"/>
    <property type="match status" value="1"/>
</dbReference>
<evidence type="ECO:0000256" key="11">
    <source>
        <dbReference type="SAM" id="SignalP"/>
    </source>
</evidence>
<dbReference type="InterPro" id="IPR033403">
    <property type="entry name" value="DUF5110"/>
</dbReference>
<dbReference type="Gene3D" id="3.20.20.80">
    <property type="entry name" value="Glycosidases"/>
    <property type="match status" value="2"/>
</dbReference>
<gene>
    <name evidence="16" type="primary">NDAI0F01900</name>
    <name evidence="16" type="ordered locus">NDAI_0F01900</name>
</gene>
<accession>G0WCJ7</accession>
<dbReference type="InterPro" id="IPR017853">
    <property type="entry name" value="GH"/>
</dbReference>
<evidence type="ECO:0000256" key="3">
    <source>
        <dbReference type="ARBA" id="ARBA00007806"/>
    </source>
</evidence>
<dbReference type="KEGG" id="ndi:NDAI_0F01900"/>
<feature type="domain" description="Glycosyl hydrolase family 31 C-terminal" evidence="15">
    <location>
        <begin position="714"/>
        <end position="805"/>
    </location>
</feature>
<dbReference type="PANTHER" id="PTHR22762:SF54">
    <property type="entry name" value="BCDNA.GH04962"/>
    <property type="match status" value="1"/>
</dbReference>
<feature type="domain" description="DUF5110" evidence="14">
    <location>
        <begin position="826"/>
        <end position="863"/>
    </location>
</feature>
<comment type="similarity">
    <text evidence="3 10">Belongs to the glycosyl hydrolase 31 family.</text>
</comment>
<evidence type="ECO:0000256" key="7">
    <source>
        <dbReference type="ARBA" id="ARBA00023180"/>
    </source>
</evidence>
<protein>
    <recommendedName>
        <fullName evidence="9">Glucosidase II subunit alpha</fullName>
    </recommendedName>
</protein>
<dbReference type="GO" id="GO:0106407">
    <property type="term" value="F:Glc2Man9GlcNAc2 oligosaccharide glucosidase activity"/>
    <property type="evidence" value="ECO:0007669"/>
    <property type="project" value="EnsemblFungi"/>
</dbReference>
<keyword evidence="7" id="KW-0325">Glycoprotein</keyword>
<dbReference type="OMA" id="TVHQPLW"/>
<dbReference type="CDD" id="cd06603">
    <property type="entry name" value="GH31_GANC_GANAB_alpha"/>
    <property type="match status" value="1"/>
</dbReference>
<dbReference type="Pfam" id="PF13802">
    <property type="entry name" value="Gal_mutarotas_2"/>
    <property type="match status" value="1"/>
</dbReference>
<keyword evidence="4 11" id="KW-0732">Signal</keyword>
<dbReference type="PANTHER" id="PTHR22762">
    <property type="entry name" value="ALPHA-GLUCOSIDASE"/>
    <property type="match status" value="1"/>
</dbReference>
<dbReference type="Gene3D" id="2.60.40.1760">
    <property type="entry name" value="glycosyl hydrolase (family 31)"/>
    <property type="match status" value="1"/>
</dbReference>
<dbReference type="CDD" id="cd14752">
    <property type="entry name" value="GH31_N"/>
    <property type="match status" value="1"/>
</dbReference>
<evidence type="ECO:0000259" key="12">
    <source>
        <dbReference type="Pfam" id="PF01055"/>
    </source>
</evidence>
<dbReference type="SUPFAM" id="SSF51011">
    <property type="entry name" value="Glycosyl hydrolase domain"/>
    <property type="match status" value="1"/>
</dbReference>
<dbReference type="AlphaFoldDB" id="G0WCJ7"/>
<dbReference type="GO" id="GO:0005788">
    <property type="term" value="C:endoplasmic reticulum lumen"/>
    <property type="evidence" value="ECO:0007669"/>
    <property type="project" value="EnsemblFungi"/>
</dbReference>
<feature type="chain" id="PRO_5003411188" description="Glucosidase II subunit alpha" evidence="11">
    <location>
        <begin position="23"/>
        <end position="943"/>
    </location>
</feature>
<evidence type="ECO:0000256" key="9">
    <source>
        <dbReference type="ARBA" id="ARBA00042895"/>
    </source>
</evidence>
<dbReference type="STRING" id="1071378.G0WCJ7"/>
<evidence type="ECO:0000313" key="17">
    <source>
        <dbReference type="Proteomes" id="UP000000689"/>
    </source>
</evidence>
<dbReference type="GeneID" id="11496846"/>
<proteinExistence type="inferred from homology"/>
<evidence type="ECO:0000256" key="1">
    <source>
        <dbReference type="ARBA" id="ARBA00004240"/>
    </source>
</evidence>
<keyword evidence="8 10" id="KW-0326">Glycosidase</keyword>
<dbReference type="Pfam" id="PF01055">
    <property type="entry name" value="Glyco_hydro_31_2nd"/>
    <property type="match status" value="1"/>
</dbReference>
<dbReference type="SUPFAM" id="SSF51445">
    <property type="entry name" value="(Trans)glycosidases"/>
    <property type="match status" value="1"/>
</dbReference>
<evidence type="ECO:0000259" key="13">
    <source>
        <dbReference type="Pfam" id="PF13802"/>
    </source>
</evidence>
<dbReference type="InterPro" id="IPR013780">
    <property type="entry name" value="Glyco_hydro_b"/>
</dbReference>
<feature type="domain" description="Glycoside hydrolase family 31 N-terminal" evidence="13">
    <location>
        <begin position="94"/>
        <end position="337"/>
    </location>
</feature>
<dbReference type="Pfam" id="PF17137">
    <property type="entry name" value="DUF5110"/>
    <property type="match status" value="1"/>
</dbReference>
<keyword evidence="5 10" id="KW-0378">Hydrolase</keyword>
<dbReference type="GO" id="GO:0070880">
    <property type="term" value="P:fungal-type cell wall beta-glucan biosynthetic process"/>
    <property type="evidence" value="ECO:0007669"/>
    <property type="project" value="EnsemblFungi"/>
</dbReference>
<dbReference type="InterPro" id="IPR011013">
    <property type="entry name" value="Gal_mutarotase_sf_dom"/>
</dbReference>
<dbReference type="GO" id="GO:0017177">
    <property type="term" value="C:glucosidase II complex"/>
    <property type="evidence" value="ECO:0007669"/>
    <property type="project" value="EnsemblFungi"/>
</dbReference>
<dbReference type="RefSeq" id="XP_003670751.1">
    <property type="nucleotide sequence ID" value="XM_003670703.1"/>
</dbReference>
<dbReference type="InterPro" id="IPR000322">
    <property type="entry name" value="Glyco_hydro_31_TIM"/>
</dbReference>